<dbReference type="OrthoDB" id="175534at2"/>
<feature type="domain" description="Heparinase II N-terminal" evidence="4">
    <location>
        <begin position="39"/>
        <end position="280"/>
    </location>
</feature>
<feature type="chain" id="PRO_5016989079" evidence="2">
    <location>
        <begin position="29"/>
        <end position="621"/>
    </location>
</feature>
<dbReference type="PANTHER" id="PTHR38045:SF1">
    <property type="entry name" value="HEPARINASE II_III-LIKE PROTEIN"/>
    <property type="match status" value="1"/>
</dbReference>
<evidence type="ECO:0000256" key="2">
    <source>
        <dbReference type="SAM" id="SignalP"/>
    </source>
</evidence>
<feature type="domain" description="Heparinase II/III-like C-terminal" evidence="3">
    <location>
        <begin position="409"/>
        <end position="562"/>
    </location>
</feature>
<dbReference type="Pfam" id="PF07940">
    <property type="entry name" value="Hepar_II_III_C"/>
    <property type="match status" value="1"/>
</dbReference>
<comment type="subcellular location">
    <subcellularLocation>
        <location evidence="1">Cell envelope</location>
    </subcellularLocation>
</comment>
<dbReference type="GO" id="GO:0030313">
    <property type="term" value="C:cell envelope"/>
    <property type="evidence" value="ECO:0007669"/>
    <property type="project" value="UniProtKB-SubCell"/>
</dbReference>
<dbReference type="RefSeq" id="WP_114069226.1">
    <property type="nucleotide sequence ID" value="NZ_CP030850.1"/>
</dbReference>
<dbReference type="SUPFAM" id="SSF48230">
    <property type="entry name" value="Chondroitin AC/alginate lyase"/>
    <property type="match status" value="1"/>
</dbReference>
<evidence type="ECO:0000259" key="4">
    <source>
        <dbReference type="Pfam" id="PF16332"/>
    </source>
</evidence>
<keyword evidence="2" id="KW-0732">Signal</keyword>
<gene>
    <name evidence="5" type="ORF">DR864_23345</name>
</gene>
<name>A0A344TP92_9BACT</name>
<dbReference type="Pfam" id="PF16332">
    <property type="entry name" value="DUF4962"/>
    <property type="match status" value="1"/>
</dbReference>
<reference evidence="5 6" key="1">
    <citation type="submission" date="2018-07" db="EMBL/GenBank/DDBJ databases">
        <title>Genome sequencing of Runella.</title>
        <authorList>
            <person name="Baek M.-G."/>
            <person name="Yi H."/>
        </authorList>
    </citation>
    <scope>NUCLEOTIDE SEQUENCE [LARGE SCALE GENOMIC DNA]</scope>
    <source>
        <strain evidence="5 6">HYN0085</strain>
    </source>
</reference>
<dbReference type="EMBL" id="CP030850">
    <property type="protein sequence ID" value="AXE20463.1"/>
    <property type="molecule type" value="Genomic_DNA"/>
</dbReference>
<feature type="signal peptide" evidence="2">
    <location>
        <begin position="1"/>
        <end position="28"/>
    </location>
</feature>
<evidence type="ECO:0000259" key="3">
    <source>
        <dbReference type="Pfam" id="PF07940"/>
    </source>
</evidence>
<proteinExistence type="predicted"/>
<evidence type="ECO:0000256" key="1">
    <source>
        <dbReference type="ARBA" id="ARBA00004196"/>
    </source>
</evidence>
<dbReference type="InterPro" id="IPR008929">
    <property type="entry name" value="Chondroitin_lyas"/>
</dbReference>
<protein>
    <submittedName>
        <fullName evidence="5">Heparinase</fullName>
    </submittedName>
</protein>
<keyword evidence="6" id="KW-1185">Reference proteome</keyword>
<evidence type="ECO:0000313" key="6">
    <source>
        <dbReference type="Proteomes" id="UP000251993"/>
    </source>
</evidence>
<dbReference type="InterPro" id="IPR012480">
    <property type="entry name" value="Hepar_II_III_C"/>
</dbReference>
<sequence length="621" mass="69204">MSKTTRQNAGKKLKTVLCCLYAVFFLWATESCKPAETTPSMPEFTGILKTIKAEHPRLMLSNERIEELKTLQKTDPTLDKYIKAVLATANAMLTKAPLQRVLEGPRLLGVSRELLNRVTHLSLSYRLTNDKKYLTAAVTNLKAVCAFSDWNPSHFLDVAEMLHGVAIGYDWLYADLSQADRDVLREGIKKHGLAEYRKRYAAEWWSKAENNWNQVCNGGLIVGALAVAETDPTYARDFVPLALQNMPVALKNYAPDGLWYEGPAYWSYATEYLVYGMAALQSALGTMGDLDKSAGLDKTGLVPMICTSPNYGFLNFADAGENSKSDASKAFFYLAKIYNNANISNYAHEVIKNRSLLAQPHHVLWYQAPTTSTPTRDLDSYFKGKVEVVTLRSAWNDPNALWLGIKGGVNSSEHSHLDLGNFELEAGGVRWARDLGSDDYNLPGYWTMGVGGQRWAYYRLNSFSHNVPLLGNKNQYELAKANFIETNLNTATPSAVLDLTEAYRDFSSKSTRKISMIETRKAFLIEDTHKLTKNTEVAWGMTTANQIELLKGGKAILRNSTITTRTLEAEIITPVGAEFTVESATQKAPEKLNTGNSRLMLRLPNQTGEIKIVVKLTPKMS</sequence>
<dbReference type="Gene3D" id="1.50.10.100">
    <property type="entry name" value="Chondroitin AC/alginate lyase"/>
    <property type="match status" value="1"/>
</dbReference>
<dbReference type="KEGG" id="run:DR864_23345"/>
<organism evidence="5 6">
    <name type="scientific">Runella rosea</name>
    <dbReference type="NCBI Taxonomy" id="2259595"/>
    <lineage>
        <taxon>Bacteria</taxon>
        <taxon>Pseudomonadati</taxon>
        <taxon>Bacteroidota</taxon>
        <taxon>Cytophagia</taxon>
        <taxon>Cytophagales</taxon>
        <taxon>Spirosomataceae</taxon>
        <taxon>Runella</taxon>
    </lineage>
</organism>
<dbReference type="Gene3D" id="2.70.98.70">
    <property type="match status" value="1"/>
</dbReference>
<dbReference type="InterPro" id="IPR032518">
    <property type="entry name" value="HepII_N"/>
</dbReference>
<accession>A0A344TP92</accession>
<dbReference type="PANTHER" id="PTHR38045">
    <property type="entry name" value="CHROMOSOME 1, WHOLE GENOME SHOTGUN SEQUENCE"/>
    <property type="match status" value="1"/>
</dbReference>
<dbReference type="Proteomes" id="UP000251993">
    <property type="component" value="Chromosome"/>
</dbReference>
<evidence type="ECO:0000313" key="5">
    <source>
        <dbReference type="EMBL" id="AXE20463.1"/>
    </source>
</evidence>
<dbReference type="GO" id="GO:0016829">
    <property type="term" value="F:lyase activity"/>
    <property type="evidence" value="ECO:0007669"/>
    <property type="project" value="InterPro"/>
</dbReference>
<dbReference type="AlphaFoldDB" id="A0A344TP92"/>